<evidence type="ECO:0000313" key="3">
    <source>
        <dbReference type="EMBL" id="EGK03271.1"/>
    </source>
</evidence>
<dbReference type="Gene3D" id="2.60.40.3140">
    <property type="match status" value="1"/>
</dbReference>
<dbReference type="eggNOG" id="COG1305">
    <property type="taxonomic scope" value="Bacteria"/>
</dbReference>
<evidence type="ECO:0000259" key="2">
    <source>
        <dbReference type="Pfam" id="PF12969"/>
    </source>
</evidence>
<feature type="chain" id="PRO_5003324040" description="DUF3857 domain-containing protein" evidence="1">
    <location>
        <begin position="23"/>
        <end position="655"/>
    </location>
</feature>
<dbReference type="AlphaFoldDB" id="F5IU92"/>
<gene>
    <name evidence="3" type="ORF">HMPREF9455_00659</name>
</gene>
<feature type="domain" description="DUF3857" evidence="2">
    <location>
        <begin position="75"/>
        <end position="197"/>
    </location>
</feature>
<reference evidence="3 4" key="1">
    <citation type="submission" date="2011-04" db="EMBL/GenBank/DDBJ databases">
        <title>The Genome Sequence of Dysgonomonas gadei ATCC BAA-286.</title>
        <authorList>
            <consortium name="The Broad Institute Genome Sequencing Platform"/>
            <person name="Earl A."/>
            <person name="Ward D."/>
            <person name="Feldgarden M."/>
            <person name="Gevers D."/>
            <person name="Pudlo N."/>
            <person name="Martens E."/>
            <person name="Allen-Vercoe E."/>
            <person name="Young S.K."/>
            <person name="Zeng Q."/>
            <person name="Gargeya S."/>
            <person name="Fitzgerald M."/>
            <person name="Haas B."/>
            <person name="Abouelleil A."/>
            <person name="Alvarado L."/>
            <person name="Arachchi H.M."/>
            <person name="Berlin A."/>
            <person name="Brown A."/>
            <person name="Chapman S.B."/>
            <person name="Chen Z."/>
            <person name="Dunbar C."/>
            <person name="Freedman E."/>
            <person name="Gearin G."/>
            <person name="Gellesch M."/>
            <person name="Goldberg J."/>
            <person name="Griggs A."/>
            <person name="Gujja S."/>
            <person name="Heiman D."/>
            <person name="Howarth C."/>
            <person name="Larson L."/>
            <person name="Lui A."/>
            <person name="MacDonald P.J.P."/>
            <person name="Mehta T."/>
            <person name="Montmayeur A."/>
            <person name="Murphy C."/>
            <person name="Neiman D."/>
            <person name="Pearson M."/>
            <person name="Priest M."/>
            <person name="Roberts A."/>
            <person name="Saif S."/>
            <person name="Shea T."/>
            <person name="Shenoy N."/>
            <person name="Sisk P."/>
            <person name="Stolte C."/>
            <person name="Sykes S."/>
            <person name="Yandava C."/>
            <person name="Wortman J."/>
            <person name="Nusbaum C."/>
            <person name="Birren B."/>
        </authorList>
    </citation>
    <scope>NUCLEOTIDE SEQUENCE [LARGE SCALE GENOMIC DNA]</scope>
    <source>
        <strain evidence="3 4">ATCC BAA-286</strain>
    </source>
</reference>
<feature type="signal peptide" evidence="1">
    <location>
        <begin position="1"/>
        <end position="22"/>
    </location>
</feature>
<sequence length="655" mass="75740">MKKTIAISFLLFHITMSLFSQADYTQEAGKVTQYEMSMTEYEKDKDAEALVIYDLGKYYFQGDNTRGFLLRMEKRIKIKILKQAGVKYANFEIPYYMEGMDWENIEDIQATTYNFEDGQLKKTELINKNIFEEKINENLQVKKIALADVREGSVIEFSYKVSTPYFFNMRKWDFQGSIPVIQSQLKYRAMPYYEYTYILKGANKLDEMTSKTLNDEIRFGRLVYKEVEYTFGMKDIPAFRDEEFITSAQDYMISLNFQLSKIYYPTGGKREIMTTWPAMCDDFLKNSDFGKYIRNSEKEGKKVIATLDLTDKPVIDKIDIITQYVKSKYNWDGNNGKYAQVGLSDFLKQQKGNVGNINLFLVGLLQAAGVDVYPVVLSTRKNGAISKGHPFQQFFNYVIAMVKVEDKIYFIDATEPLLYFSDLPERCLNIEGLIIKPKSEEWAVIRQKALSIGQKDFTLKILPEEGKMAVDAKYIGTGLNAYKYRTIHLGKDNNLSAYLKNDNNIEVKDDKIEVVPVDRLSKPFVFSFSFDAPLENNNNKLFLNPFCNLSISENPFKQTSRSNLVDMVYIRGDIYRSTIEIPEGYKVEYIPESLSVDDNLIAINYAIERDSSKIMVSAGYNLKQSVYQAKDYNSLKMSFANMIKKFSEMIVLVKE</sequence>
<keyword evidence="4" id="KW-1185">Reference proteome</keyword>
<dbReference type="HOGENOM" id="CLU_026364_0_0_10"/>
<proteinExistence type="predicted"/>
<keyword evidence="1" id="KW-0732">Signal</keyword>
<dbReference type="STRING" id="742766.HMPREF9455_00659"/>
<dbReference type="EMBL" id="ADLV01000010">
    <property type="protein sequence ID" value="EGK03271.1"/>
    <property type="molecule type" value="Genomic_DNA"/>
</dbReference>
<comment type="caution">
    <text evidence="3">The sequence shown here is derived from an EMBL/GenBank/DDBJ whole genome shotgun (WGS) entry which is preliminary data.</text>
</comment>
<dbReference type="RefSeq" id="WP_006798174.1">
    <property type="nucleotide sequence ID" value="NZ_GL891979.1"/>
</dbReference>
<organism evidence="3 4">
    <name type="scientific">Dysgonomonas gadei ATCC BAA-286</name>
    <dbReference type="NCBI Taxonomy" id="742766"/>
    <lineage>
        <taxon>Bacteria</taxon>
        <taxon>Pseudomonadati</taxon>
        <taxon>Bacteroidota</taxon>
        <taxon>Bacteroidia</taxon>
        <taxon>Bacteroidales</taxon>
        <taxon>Dysgonomonadaceae</taxon>
        <taxon>Dysgonomonas</taxon>
    </lineage>
</organism>
<dbReference type="Gene3D" id="3.10.620.30">
    <property type="match status" value="1"/>
</dbReference>
<name>F5IU92_9BACT</name>
<protein>
    <recommendedName>
        <fullName evidence="2">DUF3857 domain-containing protein</fullName>
    </recommendedName>
</protein>
<dbReference type="InterPro" id="IPR024618">
    <property type="entry name" value="DUF3857"/>
</dbReference>
<dbReference type="Gene3D" id="2.60.120.1130">
    <property type="match status" value="1"/>
</dbReference>
<accession>F5IU92</accession>
<evidence type="ECO:0000313" key="4">
    <source>
        <dbReference type="Proteomes" id="UP000004913"/>
    </source>
</evidence>
<dbReference type="OrthoDB" id="98874at2"/>
<evidence type="ECO:0000256" key="1">
    <source>
        <dbReference type="SAM" id="SignalP"/>
    </source>
</evidence>
<dbReference type="Proteomes" id="UP000004913">
    <property type="component" value="Unassembled WGS sequence"/>
</dbReference>
<dbReference type="Pfam" id="PF12969">
    <property type="entry name" value="DUF3857"/>
    <property type="match status" value="1"/>
</dbReference>